<reference evidence="7 8" key="1">
    <citation type="submission" date="2023-09" db="EMBL/GenBank/DDBJ databases">
        <title>Pangenome analysis of Batrachochytrium dendrobatidis and related Chytrids.</title>
        <authorList>
            <person name="Yacoub M.N."/>
            <person name="Stajich J.E."/>
            <person name="James T.Y."/>
        </authorList>
    </citation>
    <scope>NUCLEOTIDE SEQUENCE [LARGE SCALE GENOMIC DNA]</scope>
    <source>
        <strain evidence="7 8">JEL0888</strain>
    </source>
</reference>
<feature type="transmembrane region" description="Helical" evidence="6">
    <location>
        <begin position="402"/>
        <end position="420"/>
    </location>
</feature>
<keyword evidence="4 6" id="KW-0472">Membrane</keyword>
<comment type="caution">
    <text evidence="7">The sequence shown here is derived from an EMBL/GenBank/DDBJ whole genome shotgun (WGS) entry which is preliminary data.</text>
</comment>
<proteinExistence type="predicted"/>
<feature type="region of interest" description="Disordered" evidence="5">
    <location>
        <begin position="1"/>
        <end position="23"/>
    </location>
</feature>
<keyword evidence="8" id="KW-1185">Reference proteome</keyword>
<feature type="transmembrane region" description="Helical" evidence="6">
    <location>
        <begin position="231"/>
        <end position="249"/>
    </location>
</feature>
<dbReference type="SUPFAM" id="SSF103481">
    <property type="entry name" value="Multidrug resistance efflux transporter EmrE"/>
    <property type="match status" value="1"/>
</dbReference>
<dbReference type="Pfam" id="PF04142">
    <property type="entry name" value="Nuc_sug_transp"/>
    <property type="match status" value="1"/>
</dbReference>
<evidence type="ECO:0008006" key="9">
    <source>
        <dbReference type="Google" id="ProtNLM"/>
    </source>
</evidence>
<feature type="region of interest" description="Disordered" evidence="5">
    <location>
        <begin position="53"/>
        <end position="80"/>
    </location>
</feature>
<keyword evidence="2 6" id="KW-0812">Transmembrane</keyword>
<dbReference type="InterPro" id="IPR007271">
    <property type="entry name" value="Nuc_sug_transpt"/>
</dbReference>
<accession>A0ABR4NC13</accession>
<feature type="transmembrane region" description="Helical" evidence="6">
    <location>
        <begin position="202"/>
        <end position="225"/>
    </location>
</feature>
<evidence type="ECO:0000256" key="2">
    <source>
        <dbReference type="ARBA" id="ARBA00022692"/>
    </source>
</evidence>
<dbReference type="InterPro" id="IPR037185">
    <property type="entry name" value="EmrE-like"/>
</dbReference>
<gene>
    <name evidence="7" type="ORF">HK105_203463</name>
</gene>
<feature type="transmembrane region" description="Helical" evidence="6">
    <location>
        <begin position="256"/>
        <end position="274"/>
    </location>
</feature>
<feature type="transmembrane region" description="Helical" evidence="6">
    <location>
        <begin position="93"/>
        <end position="114"/>
    </location>
</feature>
<evidence type="ECO:0000313" key="8">
    <source>
        <dbReference type="Proteomes" id="UP001527925"/>
    </source>
</evidence>
<organism evidence="7 8">
    <name type="scientific">Polyrhizophydium stewartii</name>
    <dbReference type="NCBI Taxonomy" id="2732419"/>
    <lineage>
        <taxon>Eukaryota</taxon>
        <taxon>Fungi</taxon>
        <taxon>Fungi incertae sedis</taxon>
        <taxon>Chytridiomycota</taxon>
        <taxon>Chytridiomycota incertae sedis</taxon>
        <taxon>Chytridiomycetes</taxon>
        <taxon>Rhizophydiales</taxon>
        <taxon>Rhizophydiales incertae sedis</taxon>
        <taxon>Polyrhizophydium</taxon>
    </lineage>
</organism>
<comment type="subcellular location">
    <subcellularLocation>
        <location evidence="1">Membrane</location>
        <topology evidence="1">Multi-pass membrane protein</topology>
    </subcellularLocation>
</comment>
<feature type="transmembrane region" description="Helical" evidence="6">
    <location>
        <begin position="120"/>
        <end position="141"/>
    </location>
</feature>
<evidence type="ECO:0000313" key="7">
    <source>
        <dbReference type="EMBL" id="KAL2917031.1"/>
    </source>
</evidence>
<evidence type="ECO:0000256" key="6">
    <source>
        <dbReference type="SAM" id="Phobius"/>
    </source>
</evidence>
<feature type="transmembrane region" description="Helical" evidence="6">
    <location>
        <begin position="499"/>
        <end position="522"/>
    </location>
</feature>
<evidence type="ECO:0000256" key="1">
    <source>
        <dbReference type="ARBA" id="ARBA00004141"/>
    </source>
</evidence>
<name>A0ABR4NC13_9FUNG</name>
<feature type="transmembrane region" description="Helical" evidence="6">
    <location>
        <begin position="534"/>
        <end position="552"/>
    </location>
</feature>
<sequence>MDTSPRPARGSPRSGARNVRLSRTASGLSISTTNLESPLAAVVAALGLDAGTPSPDCCSRPPRPPKSPKQQHHPARTHTAAWAPRRRILWHQAVFLVTGIVSTLGAQALFYMNAADRSSLLTILTTYVGMALVLLIPSAGARRASAASKRRSSAAAASLLPTTKAASLSALGGAEAAAAAASSSSSSSSSALHGSDASPNHALLIALSIPDVLGSILLNIGLFYVGSGSYQVIYSSVIIFTAIFSLIFMRRRMSRAQWLSIIVITLGLSISAWGPGGSDFGAPGPGVSPHLLAVNASGLASSPPTPPKPAIPPYPFPTGAAKIGSKNFAWGLGNKGSGSAAGEIEINEVAAAAALSDGNNLLANTDGSTVLQAGSPGAAAQDRLFAADPSQPPAVPRAHSDGLALGFAITLAGTALYASVYCLNDYYLTEAAVRLSPRAQCGWVGVYASVMVMLLQYFFSAKSLATMPLTSPSVITGYVVLTLASLLHNLSYFELLASTGAVATGVIQALRAVLVFALSHVWFCGRDPAQCLNMAKVVAAAVVVAGVLWFSIEKARVEEREREARGAAKP</sequence>
<evidence type="ECO:0000256" key="4">
    <source>
        <dbReference type="ARBA" id="ARBA00023136"/>
    </source>
</evidence>
<feature type="transmembrane region" description="Helical" evidence="6">
    <location>
        <begin position="441"/>
        <end position="459"/>
    </location>
</feature>
<dbReference type="PANTHER" id="PTHR13146">
    <property type="match status" value="1"/>
</dbReference>
<dbReference type="PANTHER" id="PTHR13146:SF1">
    <property type="entry name" value="SUGAR PHOSPHATE TRANSPORTER DOMAIN-CONTAINING PROTEIN"/>
    <property type="match status" value="1"/>
</dbReference>
<evidence type="ECO:0000256" key="3">
    <source>
        <dbReference type="ARBA" id="ARBA00022989"/>
    </source>
</evidence>
<dbReference type="Proteomes" id="UP001527925">
    <property type="component" value="Unassembled WGS sequence"/>
</dbReference>
<dbReference type="EMBL" id="JADGIZ020000013">
    <property type="protein sequence ID" value="KAL2917031.1"/>
    <property type="molecule type" value="Genomic_DNA"/>
</dbReference>
<keyword evidence="3 6" id="KW-1133">Transmembrane helix</keyword>
<protein>
    <recommendedName>
        <fullName evidence="9">EamA domain-containing protein</fullName>
    </recommendedName>
</protein>
<feature type="transmembrane region" description="Helical" evidence="6">
    <location>
        <begin position="465"/>
        <end position="487"/>
    </location>
</feature>
<evidence type="ECO:0000256" key="5">
    <source>
        <dbReference type="SAM" id="MobiDB-lite"/>
    </source>
</evidence>